<dbReference type="RefSeq" id="WP_094357440.1">
    <property type="nucleotide sequence ID" value="NZ_NMVK01000011.1"/>
</dbReference>
<keyword evidence="2" id="KW-1185">Reference proteome</keyword>
<dbReference type="Proteomes" id="UP000215896">
    <property type="component" value="Unassembled WGS sequence"/>
</dbReference>
<evidence type="ECO:0000313" key="1">
    <source>
        <dbReference type="EMBL" id="OYO11859.1"/>
    </source>
</evidence>
<gene>
    <name evidence="1" type="ORF">CGZ94_15460</name>
</gene>
<organism evidence="1 2">
    <name type="scientific">Enemella evansiae</name>
    <dbReference type="NCBI Taxonomy" id="2016499"/>
    <lineage>
        <taxon>Bacteria</taxon>
        <taxon>Bacillati</taxon>
        <taxon>Actinomycetota</taxon>
        <taxon>Actinomycetes</taxon>
        <taxon>Propionibacteriales</taxon>
        <taxon>Propionibacteriaceae</taxon>
        <taxon>Enemella</taxon>
    </lineage>
</organism>
<sequence>MVAVQIRYWAGAAAAAGVEHETIAADSVQAALTTARADRGAGFASVLDVCSILVGGRRQGADQLAQPLTEPTEVEVLPPFAGG</sequence>
<accession>A0A255G7G7</accession>
<dbReference type="AlphaFoldDB" id="A0A255G7G7"/>
<dbReference type="InterPro" id="IPR012675">
    <property type="entry name" value="Beta-grasp_dom_sf"/>
</dbReference>
<protein>
    <submittedName>
        <fullName evidence="1">Molybdopterin synthase sulfur carrier subunit</fullName>
    </submittedName>
</protein>
<accession>A0A4R6LPP1</accession>
<dbReference type="InterPro" id="IPR016155">
    <property type="entry name" value="Mopterin_synth/thiamin_S_b"/>
</dbReference>
<proteinExistence type="predicted"/>
<dbReference type="Gene3D" id="3.10.20.30">
    <property type="match status" value="1"/>
</dbReference>
<dbReference type="EMBL" id="NMVO01000015">
    <property type="protein sequence ID" value="OYO11859.1"/>
    <property type="molecule type" value="Genomic_DNA"/>
</dbReference>
<dbReference type="SUPFAM" id="SSF54285">
    <property type="entry name" value="MoaD/ThiS"/>
    <property type="match status" value="1"/>
</dbReference>
<evidence type="ECO:0000313" key="2">
    <source>
        <dbReference type="Proteomes" id="UP000215896"/>
    </source>
</evidence>
<reference evidence="1 2" key="1">
    <citation type="submission" date="2017-07" db="EMBL/GenBank/DDBJ databases">
        <title>Draft whole genome sequences of clinical Proprionibacteriaceae strains.</title>
        <authorList>
            <person name="Bernier A.-M."/>
            <person name="Bernard K."/>
            <person name="Domingo M.-C."/>
        </authorList>
    </citation>
    <scope>NUCLEOTIDE SEQUENCE [LARGE SCALE GENOMIC DNA]</scope>
    <source>
        <strain evidence="1 2">NML 030167</strain>
    </source>
</reference>
<comment type="caution">
    <text evidence="1">The sequence shown here is derived from an EMBL/GenBank/DDBJ whole genome shotgun (WGS) entry which is preliminary data.</text>
</comment>
<name>A0A255G7G7_9ACTN</name>